<dbReference type="PROSITE" id="PS00409">
    <property type="entry name" value="PROKAR_NTER_METHYL"/>
    <property type="match status" value="1"/>
</dbReference>
<keyword evidence="4" id="KW-1185">Reference proteome</keyword>
<name>A0ABZ0TX37_9FIRM</name>
<dbReference type="RefSeq" id="WP_045175335.1">
    <property type="nucleotide sequence ID" value="NZ_CP139957.1"/>
</dbReference>
<dbReference type="Proteomes" id="UP001322744">
    <property type="component" value="Chromosome"/>
</dbReference>
<keyword evidence="2" id="KW-1133">Transmembrane helix</keyword>
<protein>
    <submittedName>
        <fullName evidence="3">Prepilin-type N-terminal cleavage/methylation domain-containing protein</fullName>
    </submittedName>
</protein>
<dbReference type="EMBL" id="CP139957">
    <property type="protein sequence ID" value="WPX08018.1"/>
    <property type="molecule type" value="Genomic_DNA"/>
</dbReference>
<reference evidence="3 4" key="1">
    <citation type="submission" date="2023-12" db="EMBL/GenBank/DDBJ databases">
        <authorList>
            <person name="Manesh M.J.H."/>
            <person name="Bing R.G."/>
            <person name="Willard D.J."/>
            <person name="Kelly R.M."/>
        </authorList>
    </citation>
    <scope>NUCLEOTIDE SEQUENCE [LARGE SCALE GENOMIC DNA]</scope>
    <source>
        <strain evidence="3 4">DSM 8977</strain>
    </source>
</reference>
<dbReference type="Gene3D" id="3.30.700.10">
    <property type="entry name" value="Glycoprotein, Type 4 Pilin"/>
    <property type="match status" value="1"/>
</dbReference>
<feature type="coiled-coil region" evidence="1">
    <location>
        <begin position="46"/>
        <end position="73"/>
    </location>
</feature>
<dbReference type="NCBIfam" id="TIGR02532">
    <property type="entry name" value="IV_pilin_GFxxxE"/>
    <property type="match status" value="1"/>
</dbReference>
<dbReference type="Pfam" id="PF07963">
    <property type="entry name" value="N_methyl"/>
    <property type="match status" value="1"/>
</dbReference>
<dbReference type="InterPro" id="IPR012902">
    <property type="entry name" value="N_methyl_site"/>
</dbReference>
<gene>
    <name evidence="3" type="ORF">SOJ16_001868</name>
</gene>
<accession>A0ABZ0TX37</accession>
<evidence type="ECO:0000313" key="4">
    <source>
        <dbReference type="Proteomes" id="UP001322744"/>
    </source>
</evidence>
<evidence type="ECO:0000256" key="2">
    <source>
        <dbReference type="SAM" id="Phobius"/>
    </source>
</evidence>
<sequence length="191" mass="21744">MIYNFLSVKSRFKLKGLTLIELIIVVAIVAIILGAIYSFFIQNFKVAQENMNIARIEGEAKRLNDQLKQWLSMSDQSTISYTMVGTTKQVVMDVYQNDLPALSARPDFRIKLIYDSNTKSIIIAKQFLTSSSGPGVPSPVAFTFLDGVVERFDCVYVSDLKIVIEYEVVINKRGANRITRVYKIEHVFRNF</sequence>
<keyword evidence="2" id="KW-0472">Membrane</keyword>
<evidence type="ECO:0000256" key="1">
    <source>
        <dbReference type="SAM" id="Coils"/>
    </source>
</evidence>
<feature type="transmembrane region" description="Helical" evidence="2">
    <location>
        <begin position="20"/>
        <end position="40"/>
    </location>
</feature>
<keyword evidence="2" id="KW-0812">Transmembrane</keyword>
<keyword evidence="1" id="KW-0175">Coiled coil</keyword>
<dbReference type="SUPFAM" id="SSF54523">
    <property type="entry name" value="Pili subunits"/>
    <property type="match status" value="1"/>
</dbReference>
<proteinExistence type="predicted"/>
<organism evidence="3 4">
    <name type="scientific">Anaerocellum danielii</name>
    <dbReference type="NCBI Taxonomy" id="1387557"/>
    <lineage>
        <taxon>Bacteria</taxon>
        <taxon>Bacillati</taxon>
        <taxon>Bacillota</taxon>
        <taxon>Bacillota incertae sedis</taxon>
        <taxon>Caldicellulosiruptorales</taxon>
        <taxon>Caldicellulosiruptoraceae</taxon>
        <taxon>Anaerocellum</taxon>
    </lineage>
</organism>
<evidence type="ECO:0000313" key="3">
    <source>
        <dbReference type="EMBL" id="WPX08018.1"/>
    </source>
</evidence>
<dbReference type="InterPro" id="IPR045584">
    <property type="entry name" value="Pilin-like"/>
</dbReference>